<accession>A0A8H4IN72</accession>
<gene>
    <name evidence="1" type="ORF">GTA08_BOTSDO08797</name>
</gene>
<organism evidence="1 2">
    <name type="scientific">Botryosphaeria dothidea</name>
    <dbReference type="NCBI Taxonomy" id="55169"/>
    <lineage>
        <taxon>Eukaryota</taxon>
        <taxon>Fungi</taxon>
        <taxon>Dikarya</taxon>
        <taxon>Ascomycota</taxon>
        <taxon>Pezizomycotina</taxon>
        <taxon>Dothideomycetes</taxon>
        <taxon>Dothideomycetes incertae sedis</taxon>
        <taxon>Botryosphaeriales</taxon>
        <taxon>Botryosphaeriaceae</taxon>
        <taxon>Botryosphaeria</taxon>
    </lineage>
</organism>
<dbReference type="Proteomes" id="UP000572817">
    <property type="component" value="Unassembled WGS sequence"/>
</dbReference>
<dbReference type="AlphaFoldDB" id="A0A8H4IN72"/>
<name>A0A8H4IN72_9PEZI</name>
<dbReference type="EMBL" id="WWBZ02000062">
    <property type="protein sequence ID" value="KAF4303083.1"/>
    <property type="molecule type" value="Genomic_DNA"/>
</dbReference>
<proteinExistence type="predicted"/>
<keyword evidence="2" id="KW-1185">Reference proteome</keyword>
<evidence type="ECO:0000313" key="2">
    <source>
        <dbReference type="Proteomes" id="UP000572817"/>
    </source>
</evidence>
<comment type="caution">
    <text evidence="1">The sequence shown here is derived from an EMBL/GenBank/DDBJ whole genome shotgun (WGS) entry which is preliminary data.</text>
</comment>
<evidence type="ECO:0000313" key="1">
    <source>
        <dbReference type="EMBL" id="KAF4303083.1"/>
    </source>
</evidence>
<protein>
    <submittedName>
        <fullName evidence="1">Uncharacterized protein</fullName>
    </submittedName>
</protein>
<sequence length="199" mass="22821">MDEQWYAAGAWNIPNLTAGLVAQLQPVRSHAAQSQSAFRARFEQLPQEMQDHILSSVFSEPEFSSQCTKLVPQSVWMDMLLNDRIIPFLWDLDREALERKIAEGQKMGVEWDFELLVRQLCQTAFNESSSCLAGMPAGLRNRRRIWKLLGEMYVGDYLPEAPSPASSPMGQPAAIPRYWNEEGDLQHPLVWMRREKAKN</sequence>
<dbReference type="OrthoDB" id="3932329at2759"/>
<reference evidence="1" key="1">
    <citation type="submission" date="2020-04" db="EMBL/GenBank/DDBJ databases">
        <title>Genome Assembly and Annotation of Botryosphaeria dothidea sdau 11-99, a Latent Pathogen of Apple Fruit Ring Rot in China.</title>
        <authorList>
            <person name="Yu C."/>
            <person name="Diao Y."/>
            <person name="Lu Q."/>
            <person name="Zhao J."/>
            <person name="Cui S."/>
            <person name="Peng C."/>
            <person name="He B."/>
            <person name="Liu H."/>
        </authorList>
    </citation>
    <scope>NUCLEOTIDE SEQUENCE [LARGE SCALE GENOMIC DNA]</scope>
    <source>
        <strain evidence="1">Sdau11-99</strain>
    </source>
</reference>